<sequence>MLLLHDIFNSIQKIETYTRDMSFDIFIQDDKTTDAVIRNFEVIGEAANQLPELFCEQNPHIQWRRMADFRNVLVHKYFGVDLQLVWEITQYNLPELKQQIAALLS</sequence>
<dbReference type="AlphaFoldDB" id="I3CKI8"/>
<keyword evidence="1" id="KW-0597">Phosphoprotein</keyword>
<dbReference type="GO" id="GO:0110001">
    <property type="term" value="C:toxin-antitoxin complex"/>
    <property type="evidence" value="ECO:0007669"/>
    <property type="project" value="InterPro"/>
</dbReference>
<comment type="similarity">
    <text evidence="6">Belongs to the HepT RNase toxin family.</text>
</comment>
<dbReference type="eggNOG" id="COG2361">
    <property type="taxonomic scope" value="Bacteria"/>
</dbReference>
<evidence type="ECO:0000256" key="2">
    <source>
        <dbReference type="ARBA" id="ARBA00022649"/>
    </source>
</evidence>
<dbReference type="SUPFAM" id="SSF81593">
    <property type="entry name" value="Nucleotidyltransferase substrate binding subunit/domain"/>
    <property type="match status" value="1"/>
</dbReference>
<proteinExistence type="inferred from homology"/>
<evidence type="ECO:0000256" key="5">
    <source>
        <dbReference type="ARBA" id="ARBA00022801"/>
    </source>
</evidence>
<dbReference type="EMBL" id="JH600070">
    <property type="protein sequence ID" value="EIJ44131.1"/>
    <property type="molecule type" value="Genomic_DNA"/>
</dbReference>
<name>I3CKI8_9GAMM</name>
<evidence type="ECO:0000256" key="3">
    <source>
        <dbReference type="ARBA" id="ARBA00022722"/>
    </source>
</evidence>
<dbReference type="Proteomes" id="UP000005744">
    <property type="component" value="Unassembled WGS sequence"/>
</dbReference>
<evidence type="ECO:0000313" key="8">
    <source>
        <dbReference type="Proteomes" id="UP000005744"/>
    </source>
</evidence>
<evidence type="ECO:0000256" key="4">
    <source>
        <dbReference type="ARBA" id="ARBA00022741"/>
    </source>
</evidence>
<dbReference type="PANTHER" id="PTHR34139">
    <property type="entry name" value="UPF0331 PROTEIN MJ0127"/>
    <property type="match status" value="1"/>
</dbReference>
<dbReference type="HOGENOM" id="CLU_142825_3_3_6"/>
<evidence type="ECO:0000256" key="1">
    <source>
        <dbReference type="ARBA" id="ARBA00022553"/>
    </source>
</evidence>
<dbReference type="GO" id="GO:0004540">
    <property type="term" value="F:RNA nuclease activity"/>
    <property type="evidence" value="ECO:0007669"/>
    <property type="project" value="InterPro"/>
</dbReference>
<gene>
    <name evidence="7" type="ORF">BegalDRAFT_3312</name>
</gene>
<protein>
    <recommendedName>
        <fullName evidence="9">Nucleotidyltransferase</fullName>
    </recommendedName>
</protein>
<dbReference type="STRING" id="395493.BegalDRAFT_3312"/>
<reference evidence="7 8" key="1">
    <citation type="submission" date="2011-11" db="EMBL/GenBank/DDBJ databases">
        <title>Improved High-Quality Draft sequence of Beggiatoa alba B18lD.</title>
        <authorList>
            <consortium name="US DOE Joint Genome Institute"/>
            <person name="Lucas S."/>
            <person name="Han J."/>
            <person name="Lapidus A."/>
            <person name="Cheng J.-F."/>
            <person name="Goodwin L."/>
            <person name="Pitluck S."/>
            <person name="Peters L."/>
            <person name="Mikhailova N."/>
            <person name="Held B."/>
            <person name="Detter J.C."/>
            <person name="Han C."/>
            <person name="Tapia R."/>
            <person name="Land M."/>
            <person name="Hauser L."/>
            <person name="Kyrpides N."/>
            <person name="Ivanova N."/>
            <person name="Pagani I."/>
            <person name="Samuel K."/>
            <person name="Teske A."/>
            <person name="Mueller J."/>
            <person name="Woyke T."/>
        </authorList>
    </citation>
    <scope>NUCLEOTIDE SEQUENCE [LARGE SCALE GENOMIC DNA]</scope>
    <source>
        <strain evidence="7 8">B18LD</strain>
    </source>
</reference>
<keyword evidence="2" id="KW-1277">Toxin-antitoxin system</keyword>
<organism evidence="7 8">
    <name type="scientific">Beggiatoa alba B18LD</name>
    <dbReference type="NCBI Taxonomy" id="395493"/>
    <lineage>
        <taxon>Bacteria</taxon>
        <taxon>Pseudomonadati</taxon>
        <taxon>Pseudomonadota</taxon>
        <taxon>Gammaproteobacteria</taxon>
        <taxon>Thiotrichales</taxon>
        <taxon>Thiotrichaceae</taxon>
        <taxon>Beggiatoa</taxon>
    </lineage>
</organism>
<dbReference type="InterPro" id="IPR037038">
    <property type="entry name" value="HepT-like_sf"/>
</dbReference>
<evidence type="ECO:0000313" key="7">
    <source>
        <dbReference type="EMBL" id="EIJ44131.1"/>
    </source>
</evidence>
<keyword evidence="3" id="KW-0540">Nuclease</keyword>
<dbReference type="InterPro" id="IPR051813">
    <property type="entry name" value="HepT_RNase_toxin"/>
</dbReference>
<dbReference type="Pfam" id="PF01934">
    <property type="entry name" value="HepT-like"/>
    <property type="match status" value="1"/>
</dbReference>
<dbReference type="PANTHER" id="PTHR34139:SF1">
    <property type="entry name" value="RNASE MJ1380-RELATED"/>
    <property type="match status" value="1"/>
</dbReference>
<keyword evidence="4" id="KW-0547">Nucleotide-binding</keyword>
<dbReference type="GO" id="GO:0000166">
    <property type="term" value="F:nucleotide binding"/>
    <property type="evidence" value="ECO:0007669"/>
    <property type="project" value="UniProtKB-KW"/>
</dbReference>
<dbReference type="InterPro" id="IPR008201">
    <property type="entry name" value="HepT-like"/>
</dbReference>
<evidence type="ECO:0008006" key="9">
    <source>
        <dbReference type="Google" id="ProtNLM"/>
    </source>
</evidence>
<dbReference type="GO" id="GO:0016787">
    <property type="term" value="F:hydrolase activity"/>
    <property type="evidence" value="ECO:0007669"/>
    <property type="project" value="UniProtKB-KW"/>
</dbReference>
<accession>I3CKI8</accession>
<dbReference type="Gene3D" id="1.20.120.580">
    <property type="entry name" value="bsu32300-like"/>
    <property type="match status" value="1"/>
</dbReference>
<keyword evidence="8" id="KW-1185">Reference proteome</keyword>
<evidence type="ECO:0000256" key="6">
    <source>
        <dbReference type="ARBA" id="ARBA00024207"/>
    </source>
</evidence>
<keyword evidence="5" id="KW-0378">Hydrolase</keyword>